<evidence type="ECO:0000313" key="3">
    <source>
        <dbReference type="Proteomes" id="UP000054196"/>
    </source>
</evidence>
<proteinExistence type="predicted"/>
<keyword evidence="3" id="KW-1185">Reference proteome</keyword>
<dbReference type="EMBL" id="JH687558">
    <property type="protein sequence ID" value="EIN03863.1"/>
    <property type="molecule type" value="Genomic_DNA"/>
</dbReference>
<dbReference type="InterPro" id="IPR011333">
    <property type="entry name" value="SKP1/BTB/POZ_sf"/>
</dbReference>
<dbReference type="Gene3D" id="3.30.710.10">
    <property type="entry name" value="Potassium Channel Kv1.1, Chain A"/>
    <property type="match status" value="2"/>
</dbReference>
<dbReference type="SMART" id="SM00225">
    <property type="entry name" value="BTB"/>
    <property type="match status" value="2"/>
</dbReference>
<dbReference type="Proteomes" id="UP000054196">
    <property type="component" value="Unassembled WGS sequence"/>
</dbReference>
<dbReference type="GeneID" id="18881720"/>
<feature type="domain" description="BTB" evidence="1">
    <location>
        <begin position="229"/>
        <end position="289"/>
    </location>
</feature>
<dbReference type="OMA" id="LPIVEMW"/>
<dbReference type="InterPro" id="IPR000210">
    <property type="entry name" value="BTB/POZ_dom"/>
</dbReference>
<protein>
    <recommendedName>
        <fullName evidence="1">BTB domain-containing protein</fullName>
    </recommendedName>
</protein>
<dbReference type="PROSITE" id="PS50097">
    <property type="entry name" value="BTB"/>
    <property type="match status" value="1"/>
</dbReference>
<dbReference type="KEGG" id="psq:PUNSTDRAFT_146840"/>
<dbReference type="Pfam" id="PF00651">
    <property type="entry name" value="BTB"/>
    <property type="match status" value="1"/>
</dbReference>
<dbReference type="RefSeq" id="XP_007388921.1">
    <property type="nucleotide sequence ID" value="XM_007388859.1"/>
</dbReference>
<reference evidence="3" key="1">
    <citation type="journal article" date="2012" name="Science">
        <title>The Paleozoic origin of enzymatic lignin decomposition reconstructed from 31 fungal genomes.</title>
        <authorList>
            <person name="Floudas D."/>
            <person name="Binder M."/>
            <person name="Riley R."/>
            <person name="Barry K."/>
            <person name="Blanchette R.A."/>
            <person name="Henrissat B."/>
            <person name="Martinez A.T."/>
            <person name="Otillar R."/>
            <person name="Spatafora J.W."/>
            <person name="Yadav J.S."/>
            <person name="Aerts A."/>
            <person name="Benoit I."/>
            <person name="Boyd A."/>
            <person name="Carlson A."/>
            <person name="Copeland A."/>
            <person name="Coutinho P.M."/>
            <person name="de Vries R.P."/>
            <person name="Ferreira P."/>
            <person name="Findley K."/>
            <person name="Foster B."/>
            <person name="Gaskell J."/>
            <person name="Glotzer D."/>
            <person name="Gorecki P."/>
            <person name="Heitman J."/>
            <person name="Hesse C."/>
            <person name="Hori C."/>
            <person name="Igarashi K."/>
            <person name="Jurgens J.A."/>
            <person name="Kallen N."/>
            <person name="Kersten P."/>
            <person name="Kohler A."/>
            <person name="Kuees U."/>
            <person name="Kumar T.K.A."/>
            <person name="Kuo A."/>
            <person name="LaButti K."/>
            <person name="Larrondo L.F."/>
            <person name="Lindquist E."/>
            <person name="Ling A."/>
            <person name="Lombard V."/>
            <person name="Lucas S."/>
            <person name="Lundell T."/>
            <person name="Martin R."/>
            <person name="McLaughlin D.J."/>
            <person name="Morgenstern I."/>
            <person name="Morin E."/>
            <person name="Murat C."/>
            <person name="Nagy L.G."/>
            <person name="Nolan M."/>
            <person name="Ohm R.A."/>
            <person name="Patyshakuliyeva A."/>
            <person name="Rokas A."/>
            <person name="Ruiz-Duenas F.J."/>
            <person name="Sabat G."/>
            <person name="Salamov A."/>
            <person name="Samejima M."/>
            <person name="Schmutz J."/>
            <person name="Slot J.C."/>
            <person name="St John F."/>
            <person name="Stenlid J."/>
            <person name="Sun H."/>
            <person name="Sun S."/>
            <person name="Syed K."/>
            <person name="Tsang A."/>
            <person name="Wiebenga A."/>
            <person name="Young D."/>
            <person name="Pisabarro A."/>
            <person name="Eastwood D.C."/>
            <person name="Martin F."/>
            <person name="Cullen D."/>
            <person name="Grigoriev I.V."/>
            <person name="Hibbett D.S."/>
        </authorList>
    </citation>
    <scope>NUCLEOTIDE SEQUENCE [LARGE SCALE GENOMIC DNA]</scope>
    <source>
        <strain evidence="3">HHB-11173 SS5</strain>
    </source>
</reference>
<accession>R7S0X3</accession>
<dbReference type="OrthoDB" id="6359816at2759"/>
<dbReference type="HOGENOM" id="CLU_034203_1_0_1"/>
<sequence>MSSNSRPYIPIAPFNDRTNTTDLILRSNDKAEFRVFQNIICIASSVLDGEIKRLKGERESAKGAGDARLVLDLDIPAPVMDLLLRLCYPVTCPPILRLRSLEDVMHASMKFGMSGVTQRLKERLELHFLPEDPIGVFAASCRLRLSDVARAAAWEIDHEISTLSTDDLDNLQDICAADYLRLKRFLASGGQDRELILFEWSWEKAALGGPAQEEGSKVAAAPFDDASFADIILESSDHVKFHVFKSIMASASSVFRDMFTLPQKAQDELPVVFMTEDSQTLDTLLRACYPISPGPARTLQKTYDALAAAMKYDMIEIISRFSRELMETHAVADPVSVYAMSAKLGLEDVTRAAAKLVLGKHVDDLDSPHWNLIHSSHYHRLRRYHKSYSDSVADVVTIDRDSGLMYWQNSDYSRWVSCDYPACINGVASQDAPRLDRLSVKKWWLRYVRDIGDELRRRPLDPSITSFLRLLPYATPEASLLCPECRPHLSKDLESMQQFCRRLKIEVERRVDEVAFPSW</sequence>
<dbReference type="CDD" id="cd18186">
    <property type="entry name" value="BTB_POZ_ZBTB_KLHL-like"/>
    <property type="match status" value="1"/>
</dbReference>
<dbReference type="AlphaFoldDB" id="R7S0X3"/>
<evidence type="ECO:0000313" key="2">
    <source>
        <dbReference type="EMBL" id="EIN03863.1"/>
    </source>
</evidence>
<gene>
    <name evidence="2" type="ORF">PUNSTDRAFT_146840</name>
</gene>
<evidence type="ECO:0000259" key="1">
    <source>
        <dbReference type="PROSITE" id="PS50097"/>
    </source>
</evidence>
<name>R7S0X3_PUNST</name>
<organism evidence="2 3">
    <name type="scientific">Punctularia strigosozonata (strain HHB-11173)</name>
    <name type="common">White-rot fungus</name>
    <dbReference type="NCBI Taxonomy" id="741275"/>
    <lineage>
        <taxon>Eukaryota</taxon>
        <taxon>Fungi</taxon>
        <taxon>Dikarya</taxon>
        <taxon>Basidiomycota</taxon>
        <taxon>Agaricomycotina</taxon>
        <taxon>Agaricomycetes</taxon>
        <taxon>Corticiales</taxon>
        <taxon>Punctulariaceae</taxon>
        <taxon>Punctularia</taxon>
    </lineage>
</organism>
<dbReference type="eggNOG" id="ENOG502R0NQ">
    <property type="taxonomic scope" value="Eukaryota"/>
</dbReference>
<dbReference type="SUPFAM" id="SSF54695">
    <property type="entry name" value="POZ domain"/>
    <property type="match status" value="1"/>
</dbReference>